<dbReference type="PANTHER" id="PTHR33054">
    <property type="entry name" value="CCHC-TYPE DOMAIN-CONTAINING PROTEIN"/>
    <property type="match status" value="1"/>
</dbReference>
<sequence>HGIAPFITAGFIGQLKGWWDNYLSDTQRKEILTHKKVKSEVSTSATQPMAVEEPDAVYTLCLTILHHFVGTNVPISEKLNTLLQNLRCPSLTHFRWYKDTFLSRVFQVNNANSTHWKSKFIDGLPHLFAEKVRQALRNKNDGININFFDLSYGQIISTCLNEGLSLCNDIKLKNQLKKQNLTSKHQLGEFCEQFAFDVENPIKEKGKKGKGKYPYRTNKGIQNPGKHQYRKKRRRPYPKPPKDKGYTNPKKRKAKSLDITCHKCGKMIL</sequence>
<proteinExistence type="predicted"/>
<feature type="compositionally biased region" description="Basic residues" evidence="1">
    <location>
        <begin position="227"/>
        <end position="237"/>
    </location>
</feature>
<evidence type="ECO:0000313" key="3">
    <source>
        <dbReference type="EMBL" id="MCI00290.1"/>
    </source>
</evidence>
<feature type="region of interest" description="Disordered" evidence="1">
    <location>
        <begin position="205"/>
        <end position="254"/>
    </location>
</feature>
<protein>
    <recommendedName>
        <fullName evidence="2">DUF7746 domain-containing protein</fullName>
    </recommendedName>
</protein>
<name>A0A392NM24_9FABA</name>
<evidence type="ECO:0000313" key="4">
    <source>
        <dbReference type="Proteomes" id="UP000265520"/>
    </source>
</evidence>
<dbReference type="PANTHER" id="PTHR33054:SF13">
    <property type="entry name" value="CCHC-TYPE DOMAIN-CONTAINING PROTEIN"/>
    <property type="match status" value="1"/>
</dbReference>
<feature type="non-terminal residue" evidence="3">
    <location>
        <position position="1"/>
    </location>
</feature>
<evidence type="ECO:0000259" key="2">
    <source>
        <dbReference type="Pfam" id="PF24925"/>
    </source>
</evidence>
<evidence type="ECO:0000256" key="1">
    <source>
        <dbReference type="SAM" id="MobiDB-lite"/>
    </source>
</evidence>
<feature type="domain" description="DUF7746" evidence="2">
    <location>
        <begin position="3"/>
        <end position="38"/>
    </location>
</feature>
<accession>A0A392NM24</accession>
<comment type="caution">
    <text evidence="3">The sequence shown here is derived from an EMBL/GenBank/DDBJ whole genome shotgun (WGS) entry which is preliminary data.</text>
</comment>
<dbReference type="Pfam" id="PF24925">
    <property type="entry name" value="DUF7746"/>
    <property type="match status" value="1"/>
</dbReference>
<dbReference type="Proteomes" id="UP000265520">
    <property type="component" value="Unassembled WGS sequence"/>
</dbReference>
<organism evidence="3 4">
    <name type="scientific">Trifolium medium</name>
    <dbReference type="NCBI Taxonomy" id="97028"/>
    <lineage>
        <taxon>Eukaryota</taxon>
        <taxon>Viridiplantae</taxon>
        <taxon>Streptophyta</taxon>
        <taxon>Embryophyta</taxon>
        <taxon>Tracheophyta</taxon>
        <taxon>Spermatophyta</taxon>
        <taxon>Magnoliopsida</taxon>
        <taxon>eudicotyledons</taxon>
        <taxon>Gunneridae</taxon>
        <taxon>Pentapetalae</taxon>
        <taxon>rosids</taxon>
        <taxon>fabids</taxon>
        <taxon>Fabales</taxon>
        <taxon>Fabaceae</taxon>
        <taxon>Papilionoideae</taxon>
        <taxon>50 kb inversion clade</taxon>
        <taxon>NPAAA clade</taxon>
        <taxon>Hologalegina</taxon>
        <taxon>IRL clade</taxon>
        <taxon>Trifolieae</taxon>
        <taxon>Trifolium</taxon>
    </lineage>
</organism>
<reference evidence="3 4" key="1">
    <citation type="journal article" date="2018" name="Front. Plant Sci.">
        <title>Red Clover (Trifolium pratense) and Zigzag Clover (T. medium) - A Picture of Genomic Similarities and Differences.</title>
        <authorList>
            <person name="Dluhosova J."/>
            <person name="Istvanek J."/>
            <person name="Nedelnik J."/>
            <person name="Repkova J."/>
        </authorList>
    </citation>
    <scope>NUCLEOTIDE SEQUENCE [LARGE SCALE GENOMIC DNA]</scope>
    <source>
        <strain evidence="4">cv. 10/8</strain>
        <tissue evidence="3">Leaf</tissue>
    </source>
</reference>
<dbReference type="Pfam" id="PF22909">
    <property type="entry name" value="Caulimovir_coat_dom"/>
    <property type="match status" value="1"/>
</dbReference>
<dbReference type="InterPro" id="IPR056648">
    <property type="entry name" value="DUF7746"/>
</dbReference>
<dbReference type="AlphaFoldDB" id="A0A392NM24"/>
<keyword evidence="4" id="KW-1185">Reference proteome</keyword>
<dbReference type="EMBL" id="LXQA010042763">
    <property type="protein sequence ID" value="MCI00290.1"/>
    <property type="molecule type" value="Genomic_DNA"/>
</dbReference>